<sequence>MNSINDLNQFNTTEVLSLQNRKPSPLSSEKKKKCQKQEARGCGLQMDAKQLKNVNGMVVESGREGNEEVFNKEVLQETIHKGKGAYGGADLLRQHHTRSAATYPFLVRPLLSTIGHIMIGYVLLVGFF</sequence>
<gene>
    <name evidence="3" type="ORF">CK203_106214</name>
</gene>
<name>A0A438DRS9_VITVI</name>
<evidence type="ECO:0000313" key="3">
    <source>
        <dbReference type="EMBL" id="RVW38189.1"/>
    </source>
</evidence>
<protein>
    <submittedName>
        <fullName evidence="3">Uncharacterized protein</fullName>
    </submittedName>
</protein>
<evidence type="ECO:0000256" key="1">
    <source>
        <dbReference type="SAM" id="MobiDB-lite"/>
    </source>
</evidence>
<accession>A0A438DRS9</accession>
<feature type="region of interest" description="Disordered" evidence="1">
    <location>
        <begin position="15"/>
        <end position="39"/>
    </location>
</feature>
<organism evidence="3 4">
    <name type="scientific">Vitis vinifera</name>
    <name type="common">Grape</name>
    <dbReference type="NCBI Taxonomy" id="29760"/>
    <lineage>
        <taxon>Eukaryota</taxon>
        <taxon>Viridiplantae</taxon>
        <taxon>Streptophyta</taxon>
        <taxon>Embryophyta</taxon>
        <taxon>Tracheophyta</taxon>
        <taxon>Spermatophyta</taxon>
        <taxon>Magnoliopsida</taxon>
        <taxon>eudicotyledons</taxon>
        <taxon>Gunneridae</taxon>
        <taxon>Pentapetalae</taxon>
        <taxon>rosids</taxon>
        <taxon>Vitales</taxon>
        <taxon>Vitaceae</taxon>
        <taxon>Viteae</taxon>
        <taxon>Vitis</taxon>
    </lineage>
</organism>
<dbReference type="OrthoDB" id="1631698at2759"/>
<dbReference type="Proteomes" id="UP000288805">
    <property type="component" value="Unassembled WGS sequence"/>
</dbReference>
<feature type="transmembrane region" description="Helical" evidence="2">
    <location>
        <begin position="105"/>
        <end position="127"/>
    </location>
</feature>
<evidence type="ECO:0000256" key="2">
    <source>
        <dbReference type="SAM" id="Phobius"/>
    </source>
</evidence>
<dbReference type="EMBL" id="QGNW01001512">
    <property type="protein sequence ID" value="RVW38189.1"/>
    <property type="molecule type" value="Genomic_DNA"/>
</dbReference>
<evidence type="ECO:0000313" key="4">
    <source>
        <dbReference type="Proteomes" id="UP000288805"/>
    </source>
</evidence>
<keyword evidence="2" id="KW-0812">Transmembrane</keyword>
<proteinExistence type="predicted"/>
<comment type="caution">
    <text evidence="3">The sequence shown here is derived from an EMBL/GenBank/DDBJ whole genome shotgun (WGS) entry which is preliminary data.</text>
</comment>
<keyword evidence="2" id="KW-1133">Transmembrane helix</keyword>
<reference evidence="3 4" key="1">
    <citation type="journal article" date="2018" name="PLoS Genet.">
        <title>Population sequencing reveals clonal diversity and ancestral inbreeding in the grapevine cultivar Chardonnay.</title>
        <authorList>
            <person name="Roach M.J."/>
            <person name="Johnson D.L."/>
            <person name="Bohlmann J."/>
            <person name="van Vuuren H.J."/>
            <person name="Jones S.J."/>
            <person name="Pretorius I.S."/>
            <person name="Schmidt S.A."/>
            <person name="Borneman A.R."/>
        </authorList>
    </citation>
    <scope>NUCLEOTIDE SEQUENCE [LARGE SCALE GENOMIC DNA]</scope>
    <source>
        <strain evidence="4">cv. Chardonnay</strain>
        <tissue evidence="3">Leaf</tissue>
    </source>
</reference>
<keyword evidence="2" id="KW-0472">Membrane</keyword>
<dbReference type="AlphaFoldDB" id="A0A438DRS9"/>